<name>A6DN00_9BACT</name>
<dbReference type="eggNOG" id="COG1520">
    <property type="taxonomic scope" value="Bacteria"/>
</dbReference>
<gene>
    <name evidence="2" type="ORF">LNTAR_07324</name>
</gene>
<keyword evidence="1" id="KW-0732">Signal</keyword>
<reference evidence="2 3" key="1">
    <citation type="journal article" date="2010" name="J. Bacteriol.">
        <title>Genome sequence of Lentisphaera araneosa HTCC2155T, the type species of the order Lentisphaerales in the phylum Lentisphaerae.</title>
        <authorList>
            <person name="Thrash J.C."/>
            <person name="Cho J.C."/>
            <person name="Vergin K.L."/>
            <person name="Morris R.M."/>
            <person name="Giovannoni S.J."/>
        </authorList>
    </citation>
    <scope>NUCLEOTIDE SEQUENCE [LARGE SCALE GENOMIC DNA]</scope>
    <source>
        <strain evidence="2 3">HTCC2155</strain>
    </source>
</reference>
<evidence type="ECO:0000313" key="3">
    <source>
        <dbReference type="Proteomes" id="UP000004947"/>
    </source>
</evidence>
<dbReference type="STRING" id="313628.LNTAR_07324"/>
<feature type="chain" id="PRO_5002692385" evidence="1">
    <location>
        <begin position="24"/>
        <end position="449"/>
    </location>
</feature>
<protein>
    <submittedName>
        <fullName evidence="2">Uncharacterized protein</fullName>
    </submittedName>
</protein>
<evidence type="ECO:0000313" key="2">
    <source>
        <dbReference type="EMBL" id="EDM27036.1"/>
    </source>
</evidence>
<dbReference type="OrthoDB" id="616449at2"/>
<feature type="signal peptide" evidence="1">
    <location>
        <begin position="1"/>
        <end position="23"/>
    </location>
</feature>
<dbReference type="Proteomes" id="UP000004947">
    <property type="component" value="Unassembled WGS sequence"/>
</dbReference>
<dbReference type="SUPFAM" id="SSF63825">
    <property type="entry name" value="YWTD domain"/>
    <property type="match status" value="1"/>
</dbReference>
<sequence length="449" mass="49325">MKLHLKLSLVLSTLLMASCTSFTDSKQVDVKLHDPDLLWADASHLALSSTADGKLFMGFSTHWLDLNAEVLSYDPETESFDKPFGLGRVTGVKVGPGGEMSQGKIHTPFFENDKVIYFGTAFGVAGYKWHRQRKAYAGGCFVAYDQKSGKAKVVGRAPKLEGILTLEPDFPRNCLYGISFPNGLLMRCDIGTGEVKILGQVDDQYRKSKAMADSIDVTRCLVIHPESGVVYGSRKNGEIWHYDPAKGKISETGLNVKQGIVGQADDKALASSHWRMALLSPGSDKIYATHQGTCSLFELDLKTKSITPLARICSDADLNTMGNIRGSRLAFILADGKIHHLTHGPAVKVEGRKLNPNDQVYYVTYDLNSKKRIDHGPLMAPGDIRVCDSDTLAMLPDGRLFSLASIELIDPARIEEMQSGDQGKRLFPKLGGRGVYFDMQLVELPIVEK</sequence>
<dbReference type="EMBL" id="ABCK01000012">
    <property type="protein sequence ID" value="EDM27036.1"/>
    <property type="molecule type" value="Genomic_DNA"/>
</dbReference>
<comment type="caution">
    <text evidence="2">The sequence shown here is derived from an EMBL/GenBank/DDBJ whole genome shotgun (WGS) entry which is preliminary data.</text>
</comment>
<evidence type="ECO:0000256" key="1">
    <source>
        <dbReference type="SAM" id="SignalP"/>
    </source>
</evidence>
<dbReference type="AlphaFoldDB" id="A6DN00"/>
<dbReference type="RefSeq" id="WP_007279243.1">
    <property type="nucleotide sequence ID" value="NZ_ABCK01000012.1"/>
</dbReference>
<organism evidence="2 3">
    <name type="scientific">Lentisphaera araneosa HTCC2155</name>
    <dbReference type="NCBI Taxonomy" id="313628"/>
    <lineage>
        <taxon>Bacteria</taxon>
        <taxon>Pseudomonadati</taxon>
        <taxon>Lentisphaerota</taxon>
        <taxon>Lentisphaeria</taxon>
        <taxon>Lentisphaerales</taxon>
        <taxon>Lentisphaeraceae</taxon>
        <taxon>Lentisphaera</taxon>
    </lineage>
</organism>
<proteinExistence type="predicted"/>
<dbReference type="PROSITE" id="PS51257">
    <property type="entry name" value="PROKAR_LIPOPROTEIN"/>
    <property type="match status" value="1"/>
</dbReference>
<keyword evidence="3" id="KW-1185">Reference proteome</keyword>
<accession>A6DN00</accession>